<keyword evidence="4" id="KW-1185">Reference proteome</keyword>
<name>A0A0R2JRM1_9LACO</name>
<dbReference type="STRING" id="1620.IV67_GL000680"/>
<dbReference type="SUPFAM" id="SSF56300">
    <property type="entry name" value="Metallo-dependent phosphatases"/>
    <property type="match status" value="1"/>
</dbReference>
<dbReference type="InterPro" id="IPR029052">
    <property type="entry name" value="Metallo-depent_PP-like"/>
</dbReference>
<evidence type="ECO:0000313" key="3">
    <source>
        <dbReference type="EMBL" id="KRN77159.1"/>
    </source>
</evidence>
<comment type="caution">
    <text evidence="3">The sequence shown here is derived from an EMBL/GenBank/DDBJ whole genome shotgun (WGS) entry which is preliminary data.</text>
</comment>
<organism evidence="3 4">
    <name type="scientific">Weissella minor</name>
    <dbReference type="NCBI Taxonomy" id="1620"/>
    <lineage>
        <taxon>Bacteria</taxon>
        <taxon>Bacillati</taxon>
        <taxon>Bacillota</taxon>
        <taxon>Bacilli</taxon>
        <taxon>Lactobacillales</taxon>
        <taxon>Lactobacillaceae</taxon>
        <taxon>Weissella</taxon>
    </lineage>
</organism>
<dbReference type="InterPro" id="IPR024654">
    <property type="entry name" value="Calcineurin-like_PHP_lpxH"/>
</dbReference>
<dbReference type="EMBL" id="JQCD01000024">
    <property type="protein sequence ID" value="KRN77159.1"/>
    <property type="molecule type" value="Genomic_DNA"/>
</dbReference>
<dbReference type="RefSeq" id="WP_057788163.1">
    <property type="nucleotide sequence ID" value="NZ_JQCD01000024.1"/>
</dbReference>
<dbReference type="PIRSF" id="PIRSF000883">
    <property type="entry name" value="Pesterase_MJ0912"/>
    <property type="match status" value="1"/>
</dbReference>
<gene>
    <name evidence="3" type="ORF">IV67_GL000680</name>
</gene>
<proteinExistence type="inferred from homology"/>
<dbReference type="Proteomes" id="UP000051673">
    <property type="component" value="Unassembled WGS sequence"/>
</dbReference>
<evidence type="ECO:0000259" key="2">
    <source>
        <dbReference type="Pfam" id="PF12850"/>
    </source>
</evidence>
<dbReference type="InterPro" id="IPR011152">
    <property type="entry name" value="Pesterase_MJ0912"/>
</dbReference>
<sequence>MTKIAVLSDVHGNLTALEAVVADIQQQPIDESWFLGDLVLPGYGGNHLFELLKQINTTVYLRGNWDEIFLDVLDNPQAVDLNDPEDVYFGILAKYLFEELDEQYLTQMREAPIATTVQINGLQIGLSHNTSMQNYGRNLVSDADTTNLDQLFNDQALDVAIYGHIHHQLMRYSHADQLIFNPGSVGSPYYNYAAFQHDRRAQYMILDIDDAGIGDMQFKKIDYDLQKEAESGQFVAAPYADLYQRLILDDVNPRADVKALANYNQGHHYRHELQQFIQTQHEN</sequence>
<dbReference type="PANTHER" id="PTHR42850">
    <property type="entry name" value="METALLOPHOSPHOESTERASE"/>
    <property type="match status" value="1"/>
</dbReference>
<dbReference type="GO" id="GO:0016791">
    <property type="term" value="F:phosphatase activity"/>
    <property type="evidence" value="ECO:0007669"/>
    <property type="project" value="TreeGrafter"/>
</dbReference>
<feature type="domain" description="Calcineurin-like phosphoesterase" evidence="2">
    <location>
        <begin position="3"/>
        <end position="210"/>
    </location>
</feature>
<evidence type="ECO:0000313" key="4">
    <source>
        <dbReference type="Proteomes" id="UP000051673"/>
    </source>
</evidence>
<dbReference type="Gene3D" id="3.60.21.10">
    <property type="match status" value="1"/>
</dbReference>
<dbReference type="PANTHER" id="PTHR42850:SF2">
    <property type="entry name" value="BLL5683 PROTEIN"/>
    <property type="match status" value="1"/>
</dbReference>
<dbReference type="GO" id="GO:0005737">
    <property type="term" value="C:cytoplasm"/>
    <property type="evidence" value="ECO:0007669"/>
    <property type="project" value="TreeGrafter"/>
</dbReference>
<protein>
    <submittedName>
        <fullName evidence="3">Metallophosphoesterase</fullName>
    </submittedName>
</protein>
<comment type="similarity">
    <text evidence="1">Belongs to the metallophosphoesterase superfamily. YfcE family.</text>
</comment>
<dbReference type="AlphaFoldDB" id="A0A0R2JRM1"/>
<accession>A0A0R2JRM1</accession>
<dbReference type="PATRIC" id="fig|1620.3.peg.689"/>
<evidence type="ECO:0000256" key="1">
    <source>
        <dbReference type="ARBA" id="ARBA00008950"/>
    </source>
</evidence>
<dbReference type="OrthoDB" id="9813918at2"/>
<dbReference type="InterPro" id="IPR050126">
    <property type="entry name" value="Ap4A_hydrolase"/>
</dbReference>
<reference evidence="3 4" key="1">
    <citation type="journal article" date="2015" name="Genome Announc.">
        <title>Expanding the biotechnology potential of lactobacilli through comparative genomics of 213 strains and associated genera.</title>
        <authorList>
            <person name="Sun Z."/>
            <person name="Harris H.M."/>
            <person name="McCann A."/>
            <person name="Guo C."/>
            <person name="Argimon S."/>
            <person name="Zhang W."/>
            <person name="Yang X."/>
            <person name="Jeffery I.B."/>
            <person name="Cooney J.C."/>
            <person name="Kagawa T.F."/>
            <person name="Liu W."/>
            <person name="Song Y."/>
            <person name="Salvetti E."/>
            <person name="Wrobel A."/>
            <person name="Rasinkangas P."/>
            <person name="Parkhill J."/>
            <person name="Rea M.C."/>
            <person name="O'Sullivan O."/>
            <person name="Ritari J."/>
            <person name="Douillard F.P."/>
            <person name="Paul Ross R."/>
            <person name="Yang R."/>
            <person name="Briner A.E."/>
            <person name="Felis G.E."/>
            <person name="de Vos W.M."/>
            <person name="Barrangou R."/>
            <person name="Klaenhammer T.R."/>
            <person name="Caufield P.W."/>
            <person name="Cui Y."/>
            <person name="Zhang H."/>
            <person name="O'Toole P.W."/>
        </authorList>
    </citation>
    <scope>NUCLEOTIDE SEQUENCE [LARGE SCALE GENOMIC DNA]</scope>
    <source>
        <strain evidence="3 4">DSM 20014</strain>
    </source>
</reference>
<dbReference type="Pfam" id="PF12850">
    <property type="entry name" value="Metallophos_2"/>
    <property type="match status" value="1"/>
</dbReference>